<proteinExistence type="predicted"/>
<feature type="domain" description="Glycosyltransferase subfamily 4-like N-terminal" evidence="2">
    <location>
        <begin position="2"/>
        <end position="127"/>
    </location>
</feature>
<name>A0A1F8DQV9_9BACT</name>
<feature type="domain" description="Glycosyl transferase family 1" evidence="1">
    <location>
        <begin position="162"/>
        <end position="325"/>
    </location>
</feature>
<sequence length="351" mass="39319">MKICFLAGADSVHSYKWVKFFAEKGHEIHWISFTPNTQGEIPGVHFYKIDKPFPLGFFALNKIVRSIKPNIFHAHYAGKNGLLAALANFHPFILTAWGSDVLLAGKSKLKKPFVKYALKKADLITCDAEHMKKAIIELGVEPEKIKIIYFGIDTKKFQPAKSYKLKAKSYEVISLRSLEPVYDVETLVRAAPLVLRQIPEANFIIAGRGSEEEKLKKLASELGVLRNMEFIGFVKQNDLPCLLQSADIYVSTSLSDAGIAASTAEAMACGLPVVITNTGENELWVKNGAGGFIVPVKTPKILAEKIIELLKNPQTRRQFGETNRKTIEEKNDYYTEMAKAERSYYDLKTPF</sequence>
<dbReference type="CDD" id="cd03801">
    <property type="entry name" value="GT4_PimA-like"/>
    <property type="match status" value="1"/>
</dbReference>
<dbReference type="Proteomes" id="UP000178946">
    <property type="component" value="Unassembled WGS sequence"/>
</dbReference>
<evidence type="ECO:0000313" key="3">
    <source>
        <dbReference type="EMBL" id="OGM91013.1"/>
    </source>
</evidence>
<evidence type="ECO:0000259" key="1">
    <source>
        <dbReference type="Pfam" id="PF00534"/>
    </source>
</evidence>
<protein>
    <recommendedName>
        <fullName evidence="5">Glycosyl transferase family 1 domain-containing protein</fullName>
    </recommendedName>
</protein>
<dbReference type="EMBL" id="MGIR01000005">
    <property type="protein sequence ID" value="OGM91013.1"/>
    <property type="molecule type" value="Genomic_DNA"/>
</dbReference>
<reference evidence="3 4" key="1">
    <citation type="journal article" date="2016" name="Nat. Commun.">
        <title>Thousands of microbial genomes shed light on interconnected biogeochemical processes in an aquifer system.</title>
        <authorList>
            <person name="Anantharaman K."/>
            <person name="Brown C.T."/>
            <person name="Hug L.A."/>
            <person name="Sharon I."/>
            <person name="Castelle C.J."/>
            <person name="Probst A.J."/>
            <person name="Thomas B.C."/>
            <person name="Singh A."/>
            <person name="Wilkins M.J."/>
            <person name="Karaoz U."/>
            <person name="Brodie E.L."/>
            <person name="Williams K.H."/>
            <person name="Hubbard S.S."/>
            <person name="Banfield J.F."/>
        </authorList>
    </citation>
    <scope>NUCLEOTIDE SEQUENCE [LARGE SCALE GENOMIC DNA]</scope>
</reference>
<gene>
    <name evidence="3" type="ORF">A3A20_00330</name>
</gene>
<dbReference type="PANTHER" id="PTHR12526">
    <property type="entry name" value="GLYCOSYLTRANSFERASE"/>
    <property type="match status" value="1"/>
</dbReference>
<dbReference type="Gene3D" id="3.40.50.2000">
    <property type="entry name" value="Glycogen Phosphorylase B"/>
    <property type="match status" value="2"/>
</dbReference>
<comment type="caution">
    <text evidence="3">The sequence shown here is derived from an EMBL/GenBank/DDBJ whole genome shotgun (WGS) entry which is preliminary data.</text>
</comment>
<accession>A0A1F8DQV9</accession>
<organism evidence="3 4">
    <name type="scientific">Candidatus Wolfebacteria bacterium RIFCSPLOWO2_01_FULL_45_19</name>
    <dbReference type="NCBI Taxonomy" id="1802557"/>
    <lineage>
        <taxon>Bacteria</taxon>
        <taxon>Candidatus Wolfeibacteriota</taxon>
    </lineage>
</organism>
<dbReference type="SUPFAM" id="SSF53756">
    <property type="entry name" value="UDP-Glycosyltransferase/glycogen phosphorylase"/>
    <property type="match status" value="1"/>
</dbReference>
<evidence type="ECO:0000259" key="2">
    <source>
        <dbReference type="Pfam" id="PF13477"/>
    </source>
</evidence>
<dbReference type="PANTHER" id="PTHR12526:SF638">
    <property type="entry name" value="SPORE COAT PROTEIN SA"/>
    <property type="match status" value="1"/>
</dbReference>
<dbReference type="InterPro" id="IPR001296">
    <property type="entry name" value="Glyco_trans_1"/>
</dbReference>
<dbReference type="Pfam" id="PF13477">
    <property type="entry name" value="Glyco_trans_4_2"/>
    <property type="match status" value="1"/>
</dbReference>
<dbReference type="Pfam" id="PF00534">
    <property type="entry name" value="Glycos_transf_1"/>
    <property type="match status" value="1"/>
</dbReference>
<evidence type="ECO:0000313" key="4">
    <source>
        <dbReference type="Proteomes" id="UP000178946"/>
    </source>
</evidence>
<dbReference type="GO" id="GO:0016757">
    <property type="term" value="F:glycosyltransferase activity"/>
    <property type="evidence" value="ECO:0007669"/>
    <property type="project" value="InterPro"/>
</dbReference>
<dbReference type="STRING" id="1802557.A3A20_00330"/>
<dbReference type="InterPro" id="IPR028098">
    <property type="entry name" value="Glyco_trans_4-like_N"/>
</dbReference>
<dbReference type="AlphaFoldDB" id="A0A1F8DQV9"/>
<evidence type="ECO:0008006" key="5">
    <source>
        <dbReference type="Google" id="ProtNLM"/>
    </source>
</evidence>